<sequence length="67" mass="7028">MLISLLCQSAALLGISYSANANSLSADLIETEVTLVSNYRFRGVSVSHGTPAIQGRVDASLSLTAWS</sequence>
<dbReference type="RefSeq" id="WP_353984873.1">
    <property type="nucleotide sequence ID" value="NZ_JBEWLY010000019.1"/>
</dbReference>
<dbReference type="Proteomes" id="UP001548713">
    <property type="component" value="Unassembled WGS sequence"/>
</dbReference>
<feature type="signal peptide" evidence="1">
    <location>
        <begin position="1"/>
        <end position="21"/>
    </location>
</feature>
<evidence type="ECO:0000313" key="3">
    <source>
        <dbReference type="Proteomes" id="UP001548713"/>
    </source>
</evidence>
<name>A0ABV2D3E6_9SPHN</name>
<accession>A0ABV2D3E6</accession>
<feature type="chain" id="PRO_5046396424" evidence="1">
    <location>
        <begin position="22"/>
        <end position="67"/>
    </location>
</feature>
<evidence type="ECO:0000256" key="1">
    <source>
        <dbReference type="SAM" id="SignalP"/>
    </source>
</evidence>
<dbReference type="InterPro" id="IPR010239">
    <property type="entry name" value="CHP02001"/>
</dbReference>
<dbReference type="Pfam" id="PF09694">
    <property type="entry name" value="Gcw_chp"/>
    <property type="match status" value="1"/>
</dbReference>
<proteinExistence type="predicted"/>
<dbReference type="EMBL" id="JBEWLY010000019">
    <property type="protein sequence ID" value="MET1756385.1"/>
    <property type="molecule type" value="Genomic_DNA"/>
</dbReference>
<gene>
    <name evidence="2" type="ORF">ABVV53_13095</name>
</gene>
<keyword evidence="1" id="KW-0732">Signal</keyword>
<keyword evidence="3" id="KW-1185">Reference proteome</keyword>
<comment type="caution">
    <text evidence="2">The sequence shown here is derived from an EMBL/GenBank/DDBJ whole genome shotgun (WGS) entry which is preliminary data.</text>
</comment>
<protein>
    <submittedName>
        <fullName evidence="2">TorF family putative porin</fullName>
    </submittedName>
</protein>
<organism evidence="2 3">
    <name type="scientific">Novosphingobium kalidii</name>
    <dbReference type="NCBI Taxonomy" id="3230299"/>
    <lineage>
        <taxon>Bacteria</taxon>
        <taxon>Pseudomonadati</taxon>
        <taxon>Pseudomonadota</taxon>
        <taxon>Alphaproteobacteria</taxon>
        <taxon>Sphingomonadales</taxon>
        <taxon>Sphingomonadaceae</taxon>
        <taxon>Novosphingobium</taxon>
    </lineage>
</organism>
<reference evidence="2 3" key="1">
    <citation type="submission" date="2024-07" db="EMBL/GenBank/DDBJ databases">
        <title>Novosphingobium kalidii RD2P27.</title>
        <authorList>
            <person name="Sun J.-Q."/>
        </authorList>
    </citation>
    <scope>NUCLEOTIDE SEQUENCE [LARGE SCALE GENOMIC DNA]</scope>
    <source>
        <strain evidence="2 3">RD2P27</strain>
    </source>
</reference>
<evidence type="ECO:0000313" key="2">
    <source>
        <dbReference type="EMBL" id="MET1756385.1"/>
    </source>
</evidence>